<feature type="compositionally biased region" description="Acidic residues" evidence="8">
    <location>
        <begin position="228"/>
        <end position="237"/>
    </location>
</feature>
<evidence type="ECO:0000256" key="7">
    <source>
        <dbReference type="ARBA" id="ARBA00024096"/>
    </source>
</evidence>
<evidence type="ECO:0000259" key="12">
    <source>
        <dbReference type="Pfam" id="PF24354"/>
    </source>
</evidence>
<dbReference type="Proteomes" id="UP001221898">
    <property type="component" value="Unassembled WGS sequence"/>
</dbReference>
<evidence type="ECO:0000259" key="11">
    <source>
        <dbReference type="Pfam" id="PF19433"/>
    </source>
</evidence>
<proteinExistence type="predicted"/>
<evidence type="ECO:0000313" key="14">
    <source>
        <dbReference type="Proteomes" id="UP001221898"/>
    </source>
</evidence>
<evidence type="ECO:0000256" key="2">
    <source>
        <dbReference type="ARBA" id="ARBA00022525"/>
    </source>
</evidence>
<dbReference type="InterPro" id="IPR019326">
    <property type="entry name" value="NDNF"/>
</dbReference>
<evidence type="ECO:0000256" key="1">
    <source>
        <dbReference type="ARBA" id="ARBA00004613"/>
    </source>
</evidence>
<evidence type="ECO:0000256" key="5">
    <source>
        <dbReference type="ARBA" id="ARBA00022902"/>
    </source>
</evidence>
<feature type="chain" id="PRO_5041937883" description="Protein NDNF" evidence="9">
    <location>
        <begin position="21"/>
        <end position="531"/>
    </location>
</feature>
<dbReference type="InterPro" id="IPR056225">
    <property type="entry name" value="NDNF_N"/>
</dbReference>
<dbReference type="InterPro" id="IPR036116">
    <property type="entry name" value="FN3_sf"/>
</dbReference>
<keyword evidence="6" id="KW-0325">Glycoprotein</keyword>
<feature type="region of interest" description="Disordered" evidence="8">
    <location>
        <begin position="156"/>
        <end position="245"/>
    </location>
</feature>
<dbReference type="PANTHER" id="PTHR14619:SF9">
    <property type="entry name" value="PROTEIN NDNF"/>
    <property type="match status" value="1"/>
</dbReference>
<keyword evidence="3 9" id="KW-0732">Signal</keyword>
<evidence type="ECO:0000256" key="9">
    <source>
        <dbReference type="SAM" id="SignalP"/>
    </source>
</evidence>
<dbReference type="Pfam" id="PF19433">
    <property type="entry name" value="NDNF_C"/>
    <property type="match status" value="1"/>
</dbReference>
<dbReference type="GO" id="GO:0005576">
    <property type="term" value="C:extracellular region"/>
    <property type="evidence" value="ECO:0007669"/>
    <property type="project" value="UniProtKB-SubCell"/>
</dbReference>
<feature type="domain" description="Neuron-derived neurotrophic factor first Fn(III)" evidence="10">
    <location>
        <begin position="272"/>
        <end position="322"/>
    </location>
</feature>
<dbReference type="InterPro" id="IPR055271">
    <property type="entry name" value="NDNF_Fn(III)_1"/>
</dbReference>
<dbReference type="Pfam" id="PF24354">
    <property type="entry name" value="NDNF_N"/>
    <property type="match status" value="1"/>
</dbReference>
<feature type="signal peptide" evidence="9">
    <location>
        <begin position="1"/>
        <end position="20"/>
    </location>
</feature>
<sequence length="531" mass="57155">MALPWGHCLMVAVLCGPVWALGPENEVPLRPTSWLPDSQLTPIHLPKDRTRRLYFTLRTRSPAMTLTVSPCDVPIEWSLSARTLKDKASKSLHWSSKKSTPEVWWRGPGTEAKMHAYTGDAVDTFRGPGYAQASVYILKLKSRGRDTRATVYLQEGSWAPGGGVPRAAPRPARPHGGGGHDQCHPQLGAQRLRPDAPTGRPRLPVLRAGEPRAQLPERVRRPRGHGEGEEEEGEEGEGAAGDGVADTQGVVVAAVGLLRGGEGPAVETDADTAEPRCACRGTESVCTVSELTPDTLYYFDVFVTGAANGTGAAYAGTSARTHEEARPAVTPLGEGERRWAALQGGGGRLFSFRPRGWRQSALLTLQSCGGRGRQGHRLQQGADAGVPAGGPGGDAGVAAGEALAPPALPRTLHIKSFSKLRRCSSVTLAWLGTEERSLYCVYRRRLAGEGEEGGPGGVADDDRCLGPESRPETERVLCKYFQELNPRRAVTTATVEGLEPGGAYVFDVYLMRRWGIPIKYHSKTVRTRKDC</sequence>
<keyword evidence="4" id="KW-0677">Repeat</keyword>
<dbReference type="Pfam" id="PF10179">
    <property type="entry name" value="NDNF"/>
    <property type="match status" value="1"/>
</dbReference>
<evidence type="ECO:0000256" key="4">
    <source>
        <dbReference type="ARBA" id="ARBA00022737"/>
    </source>
</evidence>
<feature type="compositionally biased region" description="Low complexity" evidence="8">
    <location>
        <begin position="377"/>
        <end position="386"/>
    </location>
</feature>
<dbReference type="GO" id="GO:0007399">
    <property type="term" value="P:nervous system development"/>
    <property type="evidence" value="ECO:0007669"/>
    <property type="project" value="UniProtKB-KW"/>
</dbReference>
<accession>A0AAD7WDB4</accession>
<protein>
    <recommendedName>
        <fullName evidence="7">Protein NDNF</fullName>
    </recommendedName>
</protein>
<comment type="subcellular location">
    <subcellularLocation>
        <location evidence="1">Secreted</location>
    </subcellularLocation>
</comment>
<keyword evidence="5" id="KW-0524">Neurogenesis</keyword>
<evidence type="ECO:0000259" key="10">
    <source>
        <dbReference type="Pfam" id="PF10179"/>
    </source>
</evidence>
<dbReference type="SUPFAM" id="SSF49265">
    <property type="entry name" value="Fibronectin type III"/>
    <property type="match status" value="1"/>
</dbReference>
<feature type="domain" description="Neuron-derived neurotrophic factor N-terminal" evidence="12">
    <location>
        <begin position="33"/>
        <end position="102"/>
    </location>
</feature>
<evidence type="ECO:0000313" key="13">
    <source>
        <dbReference type="EMBL" id="KAJ8391769.1"/>
    </source>
</evidence>
<reference evidence="13" key="1">
    <citation type="journal article" date="2023" name="Science">
        <title>Genome structures resolve the early diversification of teleost fishes.</title>
        <authorList>
            <person name="Parey E."/>
            <person name="Louis A."/>
            <person name="Montfort J."/>
            <person name="Bouchez O."/>
            <person name="Roques C."/>
            <person name="Iampietro C."/>
            <person name="Lluch J."/>
            <person name="Castinel A."/>
            <person name="Donnadieu C."/>
            <person name="Desvignes T."/>
            <person name="Floi Bucao C."/>
            <person name="Jouanno E."/>
            <person name="Wen M."/>
            <person name="Mejri S."/>
            <person name="Dirks R."/>
            <person name="Jansen H."/>
            <person name="Henkel C."/>
            <person name="Chen W.J."/>
            <person name="Zahm M."/>
            <person name="Cabau C."/>
            <person name="Klopp C."/>
            <person name="Thompson A.W."/>
            <person name="Robinson-Rechavi M."/>
            <person name="Braasch I."/>
            <person name="Lecointre G."/>
            <person name="Bobe J."/>
            <person name="Postlethwait J.H."/>
            <person name="Berthelot C."/>
            <person name="Roest Crollius H."/>
            <person name="Guiguen Y."/>
        </authorList>
    </citation>
    <scope>NUCLEOTIDE SEQUENCE</scope>
    <source>
        <strain evidence="13">NC1722</strain>
    </source>
</reference>
<feature type="compositionally biased region" description="Basic and acidic residues" evidence="8">
    <location>
        <begin position="215"/>
        <end position="227"/>
    </location>
</feature>
<keyword evidence="14" id="KW-1185">Reference proteome</keyword>
<feature type="region of interest" description="Disordered" evidence="8">
    <location>
        <begin position="371"/>
        <end position="393"/>
    </location>
</feature>
<evidence type="ECO:0000256" key="8">
    <source>
        <dbReference type="SAM" id="MobiDB-lite"/>
    </source>
</evidence>
<gene>
    <name evidence="13" type="ORF">AAFF_G00085410</name>
</gene>
<dbReference type="InterPro" id="IPR045805">
    <property type="entry name" value="NDNF_C"/>
</dbReference>
<name>A0AAD7WDB4_9TELE</name>
<evidence type="ECO:0000256" key="6">
    <source>
        <dbReference type="ARBA" id="ARBA00023180"/>
    </source>
</evidence>
<evidence type="ECO:0000256" key="3">
    <source>
        <dbReference type="ARBA" id="ARBA00022729"/>
    </source>
</evidence>
<feature type="domain" description="Protein NDNF C-terminal" evidence="11">
    <location>
        <begin position="406"/>
        <end position="531"/>
    </location>
</feature>
<organism evidence="13 14">
    <name type="scientific">Aldrovandia affinis</name>
    <dbReference type="NCBI Taxonomy" id="143900"/>
    <lineage>
        <taxon>Eukaryota</taxon>
        <taxon>Metazoa</taxon>
        <taxon>Chordata</taxon>
        <taxon>Craniata</taxon>
        <taxon>Vertebrata</taxon>
        <taxon>Euteleostomi</taxon>
        <taxon>Actinopterygii</taxon>
        <taxon>Neopterygii</taxon>
        <taxon>Teleostei</taxon>
        <taxon>Notacanthiformes</taxon>
        <taxon>Halosauridae</taxon>
        <taxon>Aldrovandia</taxon>
    </lineage>
</organism>
<dbReference type="GO" id="GO:0008201">
    <property type="term" value="F:heparin binding"/>
    <property type="evidence" value="ECO:0007669"/>
    <property type="project" value="TreeGrafter"/>
</dbReference>
<dbReference type="AlphaFoldDB" id="A0AAD7WDB4"/>
<keyword evidence="2" id="KW-0964">Secreted</keyword>
<dbReference type="PANTHER" id="PTHR14619">
    <property type="entry name" value="NEURON-DERIVED NEUROTROPHIC FACTOR"/>
    <property type="match status" value="1"/>
</dbReference>
<comment type="caution">
    <text evidence="13">The sequence shown here is derived from an EMBL/GenBank/DDBJ whole genome shotgun (WGS) entry which is preliminary data.</text>
</comment>
<dbReference type="EMBL" id="JAINUG010000153">
    <property type="protein sequence ID" value="KAJ8391769.1"/>
    <property type="molecule type" value="Genomic_DNA"/>
</dbReference>